<feature type="compositionally biased region" description="Polar residues" evidence="7">
    <location>
        <begin position="33"/>
        <end position="42"/>
    </location>
</feature>
<keyword evidence="5 8" id="KW-1133">Transmembrane helix</keyword>
<evidence type="ECO:0000256" key="7">
    <source>
        <dbReference type="SAM" id="MobiDB-lite"/>
    </source>
</evidence>
<feature type="transmembrane region" description="Helical" evidence="8">
    <location>
        <begin position="267"/>
        <end position="297"/>
    </location>
</feature>
<evidence type="ECO:0000256" key="6">
    <source>
        <dbReference type="ARBA" id="ARBA00023136"/>
    </source>
</evidence>
<keyword evidence="6 8" id="KW-0472">Membrane</keyword>
<protein>
    <submittedName>
        <fullName evidence="10">Putative transporter slc-17.2</fullName>
    </submittedName>
</protein>
<name>A0A834RF39_SARSC</name>
<feature type="transmembrane region" description="Helical" evidence="8">
    <location>
        <begin position="478"/>
        <end position="496"/>
    </location>
</feature>
<keyword evidence="4" id="KW-0769">Symport</keyword>
<dbReference type="InterPro" id="IPR011701">
    <property type="entry name" value="MFS"/>
</dbReference>
<dbReference type="EnsemblMetazoa" id="SSS_6155s_mrna">
    <property type="protein sequence ID" value="KAF7494317.1"/>
    <property type="gene ID" value="SSS_6155"/>
</dbReference>
<reference evidence="12" key="1">
    <citation type="journal article" date="2020" name="PLoS Negl. Trop. Dis.">
        <title>High-quality nuclear genome for Sarcoptes scabiei-A critical resource for a neglected parasite.</title>
        <authorList>
            <person name="Korhonen P.K."/>
            <person name="Gasser R.B."/>
            <person name="Ma G."/>
            <person name="Wang T."/>
            <person name="Stroehlein A.J."/>
            <person name="Young N.D."/>
            <person name="Ang C.S."/>
            <person name="Fernando D.D."/>
            <person name="Lu H.C."/>
            <person name="Taylor S."/>
            <person name="Reynolds S.L."/>
            <person name="Mofiz E."/>
            <person name="Najaraj S.H."/>
            <person name="Gowda H."/>
            <person name="Madugundu A."/>
            <person name="Renuse S."/>
            <person name="Holt D."/>
            <person name="Pandey A."/>
            <person name="Papenfuss A.T."/>
            <person name="Fischer K."/>
        </authorList>
    </citation>
    <scope>NUCLEOTIDE SEQUENCE [LARGE SCALE GENOMIC DNA]</scope>
</reference>
<dbReference type="InterPro" id="IPR036259">
    <property type="entry name" value="MFS_trans_sf"/>
</dbReference>
<evidence type="ECO:0000256" key="4">
    <source>
        <dbReference type="ARBA" id="ARBA00022847"/>
    </source>
</evidence>
<keyword evidence="2" id="KW-0813">Transport</keyword>
<evidence type="ECO:0000256" key="5">
    <source>
        <dbReference type="ARBA" id="ARBA00022989"/>
    </source>
</evidence>
<evidence type="ECO:0000313" key="10">
    <source>
        <dbReference type="EMBL" id="KAF7494317.1"/>
    </source>
</evidence>
<reference evidence="11" key="3">
    <citation type="submission" date="2022-06" db="UniProtKB">
        <authorList>
            <consortium name="EnsemblMetazoa"/>
        </authorList>
    </citation>
    <scope>IDENTIFICATION</scope>
</reference>
<feature type="compositionally biased region" description="Basic and acidic residues" evidence="7">
    <location>
        <begin position="18"/>
        <end position="32"/>
    </location>
</feature>
<feature type="transmembrane region" description="Helical" evidence="8">
    <location>
        <begin position="234"/>
        <end position="255"/>
    </location>
</feature>
<proteinExistence type="predicted"/>
<feature type="transmembrane region" description="Helical" evidence="8">
    <location>
        <begin position="407"/>
        <end position="427"/>
    </location>
</feature>
<dbReference type="GO" id="GO:0015293">
    <property type="term" value="F:symporter activity"/>
    <property type="evidence" value="ECO:0007669"/>
    <property type="project" value="UniProtKB-KW"/>
</dbReference>
<feature type="region of interest" description="Disordered" evidence="7">
    <location>
        <begin position="18"/>
        <end position="46"/>
    </location>
</feature>
<organism evidence="10">
    <name type="scientific">Sarcoptes scabiei</name>
    <name type="common">Itch mite</name>
    <name type="synonym">Acarus scabiei</name>
    <dbReference type="NCBI Taxonomy" id="52283"/>
    <lineage>
        <taxon>Eukaryota</taxon>
        <taxon>Metazoa</taxon>
        <taxon>Ecdysozoa</taxon>
        <taxon>Arthropoda</taxon>
        <taxon>Chelicerata</taxon>
        <taxon>Arachnida</taxon>
        <taxon>Acari</taxon>
        <taxon>Acariformes</taxon>
        <taxon>Sarcoptiformes</taxon>
        <taxon>Astigmata</taxon>
        <taxon>Psoroptidia</taxon>
        <taxon>Sarcoptoidea</taxon>
        <taxon>Sarcoptidae</taxon>
        <taxon>Sarcoptinae</taxon>
        <taxon>Sarcoptes</taxon>
    </lineage>
</organism>
<dbReference type="AlphaFoldDB" id="A0A834RF39"/>
<keyword evidence="3 8" id="KW-0812">Transmembrane</keyword>
<feature type="transmembrane region" description="Helical" evidence="8">
    <location>
        <begin position="210"/>
        <end position="228"/>
    </location>
</feature>
<evidence type="ECO:0000256" key="8">
    <source>
        <dbReference type="SAM" id="Phobius"/>
    </source>
</evidence>
<dbReference type="SUPFAM" id="SSF103473">
    <property type="entry name" value="MFS general substrate transporter"/>
    <property type="match status" value="1"/>
</dbReference>
<dbReference type="GO" id="GO:0016020">
    <property type="term" value="C:membrane"/>
    <property type="evidence" value="ECO:0007669"/>
    <property type="project" value="UniProtKB-SubCell"/>
</dbReference>
<feature type="transmembrane region" description="Helical" evidence="8">
    <location>
        <begin position="369"/>
        <end position="387"/>
    </location>
</feature>
<dbReference type="PANTHER" id="PTHR11662:SF399">
    <property type="entry name" value="FI19708P1-RELATED"/>
    <property type="match status" value="1"/>
</dbReference>
<reference evidence="10" key="2">
    <citation type="submission" date="2020-01" db="EMBL/GenBank/DDBJ databases">
        <authorList>
            <person name="Korhonen P.K.K."/>
            <person name="Guangxu M.G."/>
            <person name="Wang T.W."/>
            <person name="Stroehlein A.J.S."/>
            <person name="Young N.D."/>
            <person name="Ang C.-S.A."/>
            <person name="Fernando D.W.F."/>
            <person name="Lu H.L."/>
            <person name="Taylor S.T."/>
            <person name="Ehtesham M.E.M."/>
            <person name="Najaraj S.H.N."/>
            <person name="Harsha G.H.G."/>
            <person name="Madugundu A.M."/>
            <person name="Renuse S.R."/>
            <person name="Holt D.H."/>
            <person name="Pandey A.P."/>
            <person name="Papenfuss A.P."/>
            <person name="Gasser R.B.G."/>
            <person name="Fischer K.F."/>
        </authorList>
    </citation>
    <scope>NUCLEOTIDE SEQUENCE</scope>
    <source>
        <strain evidence="10">SSS_KF_BRIS2020</strain>
    </source>
</reference>
<dbReference type="OrthoDB" id="2985014at2759"/>
<feature type="transmembrane region" description="Helical" evidence="8">
    <location>
        <begin position="448"/>
        <end position="472"/>
    </location>
</feature>
<evidence type="ECO:0000313" key="11">
    <source>
        <dbReference type="EnsemblMetazoa" id="KAF7494317.1"/>
    </source>
</evidence>
<evidence type="ECO:0000313" key="12">
    <source>
        <dbReference type="Proteomes" id="UP000070412"/>
    </source>
</evidence>
<dbReference type="PANTHER" id="PTHR11662">
    <property type="entry name" value="SOLUTE CARRIER FAMILY 17"/>
    <property type="match status" value="1"/>
</dbReference>
<dbReference type="GO" id="GO:0006820">
    <property type="term" value="P:monoatomic anion transport"/>
    <property type="evidence" value="ECO:0007669"/>
    <property type="project" value="TreeGrafter"/>
</dbReference>
<evidence type="ECO:0000256" key="2">
    <source>
        <dbReference type="ARBA" id="ARBA00022448"/>
    </source>
</evidence>
<gene>
    <name evidence="10" type="ORF">SSS_6155</name>
</gene>
<evidence type="ECO:0000256" key="3">
    <source>
        <dbReference type="ARBA" id="ARBA00022692"/>
    </source>
</evidence>
<dbReference type="Proteomes" id="UP000070412">
    <property type="component" value="Unassembled WGS sequence"/>
</dbReference>
<dbReference type="Gene3D" id="1.20.1250.20">
    <property type="entry name" value="MFS general substrate transporter like domains"/>
    <property type="match status" value="2"/>
</dbReference>
<dbReference type="FunFam" id="1.20.1250.20:FF:000003">
    <property type="entry name" value="Solute carrier family 17 member 3"/>
    <property type="match status" value="1"/>
</dbReference>
<evidence type="ECO:0000259" key="9">
    <source>
        <dbReference type="PROSITE" id="PS50850"/>
    </source>
</evidence>
<feature type="transmembrane region" description="Helical" evidence="8">
    <location>
        <begin position="303"/>
        <end position="323"/>
    </location>
</feature>
<accession>A0A834RF39</accession>
<feature type="transmembrane region" description="Helical" evidence="8">
    <location>
        <begin position="503"/>
        <end position="526"/>
    </location>
</feature>
<feature type="transmembrane region" description="Helical" evidence="8">
    <location>
        <begin position="538"/>
        <end position="559"/>
    </location>
</feature>
<evidence type="ECO:0000256" key="1">
    <source>
        <dbReference type="ARBA" id="ARBA00004141"/>
    </source>
</evidence>
<feature type="domain" description="Major facilitator superfamily (MFS) profile" evidence="9">
    <location>
        <begin position="90"/>
        <end position="563"/>
    </location>
</feature>
<dbReference type="Pfam" id="PF07690">
    <property type="entry name" value="MFS_1"/>
    <property type="match status" value="1"/>
</dbReference>
<keyword evidence="12" id="KW-1185">Reference proteome</keyword>
<sequence length="585" mass="65983">MILLVDTIDCDASRIESIDSKPDDQSRNDSLESKSSTSTAQNDKFDSDPYPIEIKICYESDRIKSNNQCWFRSYRLIKSSFFNFKSISKRFLLLAVCMTMNSFSYMIRTNINLTIVAMVNGNSAQNEIVSDNSTERCLRSDSIESNEPKLELFWSENRSMDSFDEQKDLQNQFDWNESLQGTIVGSFYFGYILTNFCGGQLAEWIGLKRMLMISLSSSILLTFVVPIAAFNHHILLIAVRILTGVAQGSISPALFQLLSYWMPHNELGLAFGLIAASGYVGAVITMPICAILSAWKIVGGWPFVYYAFGSYGILVFLACLFSIHDHPEQHPSISEVELEHIKRNTLSSKCDKHENSWVPWGKIVLSKKVWAITFTRFCMYWGNLFLMTKLPAYLRQVLHMPMIYNGYVNASIYIALGGSYLCWGILVDWVERHRFLQRTASRKLFQTVALLGSATFMALVPLFGCNILAIIVMLNLSMITLGLSAGGDSLIIVDIAPDYSGTIYGFTNALGSLPGFLAPMFVGFMLDLPDTLPFQQWSFLFWIGSAIYILGALIFLIFIDSNLEPWGQRLTTNQRKLSKLSNDQI</sequence>
<dbReference type="InterPro" id="IPR050382">
    <property type="entry name" value="MFS_Na/Anion_cotransporter"/>
</dbReference>
<comment type="subcellular location">
    <subcellularLocation>
        <location evidence="1">Membrane</location>
        <topology evidence="1">Multi-pass membrane protein</topology>
    </subcellularLocation>
</comment>
<dbReference type="PROSITE" id="PS50850">
    <property type="entry name" value="MFS"/>
    <property type="match status" value="1"/>
</dbReference>
<dbReference type="EMBL" id="WVUK01000053">
    <property type="protein sequence ID" value="KAF7494317.1"/>
    <property type="molecule type" value="Genomic_DNA"/>
</dbReference>
<dbReference type="InterPro" id="IPR020846">
    <property type="entry name" value="MFS_dom"/>
</dbReference>